<reference evidence="3" key="1">
    <citation type="journal article" date="2022" name="Int. J. Mol. Sci.">
        <title>Draft Genome of Tanacetum Coccineum: Genomic Comparison of Closely Related Tanacetum-Family Plants.</title>
        <authorList>
            <person name="Yamashiro T."/>
            <person name="Shiraishi A."/>
            <person name="Nakayama K."/>
            <person name="Satake H."/>
        </authorList>
    </citation>
    <scope>NUCLEOTIDE SEQUENCE</scope>
</reference>
<reference evidence="3" key="2">
    <citation type="submission" date="2022-01" db="EMBL/GenBank/DDBJ databases">
        <authorList>
            <person name="Yamashiro T."/>
            <person name="Shiraishi A."/>
            <person name="Satake H."/>
            <person name="Nakayama K."/>
        </authorList>
    </citation>
    <scope>NUCLEOTIDE SEQUENCE</scope>
</reference>
<gene>
    <name evidence="3" type="ORF">Tco_1004667</name>
</gene>
<evidence type="ECO:0000313" key="3">
    <source>
        <dbReference type="EMBL" id="GJT61134.1"/>
    </source>
</evidence>
<dbReference type="Proteomes" id="UP001151760">
    <property type="component" value="Unassembled WGS sequence"/>
</dbReference>
<feature type="region of interest" description="Disordered" evidence="2">
    <location>
        <begin position="192"/>
        <end position="212"/>
    </location>
</feature>
<keyword evidence="4" id="KW-1185">Reference proteome</keyword>
<feature type="region of interest" description="Disordered" evidence="2">
    <location>
        <begin position="584"/>
        <end position="613"/>
    </location>
</feature>
<feature type="region of interest" description="Disordered" evidence="2">
    <location>
        <begin position="261"/>
        <end position="395"/>
    </location>
</feature>
<feature type="compositionally biased region" description="Basic and acidic residues" evidence="2">
    <location>
        <begin position="270"/>
        <end position="307"/>
    </location>
</feature>
<comment type="caution">
    <text evidence="3">The sequence shown here is derived from an EMBL/GenBank/DDBJ whole genome shotgun (WGS) entry which is preliminary data.</text>
</comment>
<evidence type="ECO:0000256" key="2">
    <source>
        <dbReference type="SAM" id="MobiDB-lite"/>
    </source>
</evidence>
<feature type="compositionally biased region" description="Polar residues" evidence="2">
    <location>
        <begin position="310"/>
        <end position="333"/>
    </location>
</feature>
<proteinExistence type="predicted"/>
<sequence>MIKFLFAGHGVPHWKEQLWHSLLLPQFQLSIFNNFGTRLLMRQRLELIVFSWMKLDSITVANSSEGMAFRGIPRGGICTSYFLIVSYEHGNLSSPTKKGRKDKPHVILFCRFTKLIICHLGRIHNIHQRSTSPFHLAEEDLRLGNLKFVPKGEADEVFGIPIPNELISNNIKNAPYYNAYLEIVAKHDQKAAAEKEGKKKSASTKANPSQSHYREVQAKLCPCIEAIDELGVVSRHRVMQHVRVVESRILCIGEKKEEKMKKRRKIILRKNREEKERSRKGNYEKKDCERKRKEKRDLKEDTRRTPATEEASTGPSTQPQDDTSINIVHNSPSPADAETGAGSDKTNSRGDTKILQINEELGEDVEKQVDLEENTTELDLDRAGSDPGETLESRPQPEHVLMDEDQAGPDLFEVSSYGTCHPRGSLVQTGLFMSIKNLEVAMLLGTGFLLMNKSTVVEPGKLNVEVEVVSMVTVPIYQASSDTPESKLAKHVTALEKKLSNLEQNNKNLGNMTQNLGSKRFKDLFEEDMKEMLHQRMFKSGTYKSLLENIAIYEALEASMSSAWKKSNTQDALLSSFKQQSGLHAEQPVKNIPIPDSATLSDSEDTDSTHLLKTKQRPEWLKPILDDERPATPKPAWVIPTSHIPNAENNWANALASMYQAPAEKSLLEKTGDMRTFMNWYCQKANLEGDQVRIDISKPLPLSGPPGHVTIQTQFFFNKDLDYLRYAYSRYGYDYLKEITLRRADCQEYTIAEKDFKNLYPSDFEDMNMLILQAGEDLQLGIESYQKQLNLTKPGWDAMGYEYKHDYTIIESPCAVVFPVSNNERKIIRFNEVYKLSDGTLTNILEVMHYKVRRVQFNRSIRVQVKMEMEKPCSSEVYFIIACSYSTNTSNELMKAQVYVSKLPQL</sequence>
<keyword evidence="1" id="KW-0175">Coiled coil</keyword>
<dbReference type="EMBL" id="BQNB010017260">
    <property type="protein sequence ID" value="GJT61134.1"/>
    <property type="molecule type" value="Genomic_DNA"/>
</dbReference>
<protein>
    <submittedName>
        <fullName evidence="3">Uncharacterized protein</fullName>
    </submittedName>
</protein>
<name>A0ABQ5FDJ9_9ASTR</name>
<organism evidence="3 4">
    <name type="scientific">Tanacetum coccineum</name>
    <dbReference type="NCBI Taxonomy" id="301880"/>
    <lineage>
        <taxon>Eukaryota</taxon>
        <taxon>Viridiplantae</taxon>
        <taxon>Streptophyta</taxon>
        <taxon>Embryophyta</taxon>
        <taxon>Tracheophyta</taxon>
        <taxon>Spermatophyta</taxon>
        <taxon>Magnoliopsida</taxon>
        <taxon>eudicotyledons</taxon>
        <taxon>Gunneridae</taxon>
        <taxon>Pentapetalae</taxon>
        <taxon>asterids</taxon>
        <taxon>campanulids</taxon>
        <taxon>Asterales</taxon>
        <taxon>Asteraceae</taxon>
        <taxon>Asteroideae</taxon>
        <taxon>Anthemideae</taxon>
        <taxon>Anthemidinae</taxon>
        <taxon>Tanacetum</taxon>
    </lineage>
</organism>
<evidence type="ECO:0000256" key="1">
    <source>
        <dbReference type="SAM" id="Coils"/>
    </source>
</evidence>
<accession>A0ABQ5FDJ9</accession>
<evidence type="ECO:0000313" key="4">
    <source>
        <dbReference type="Proteomes" id="UP001151760"/>
    </source>
</evidence>
<feature type="coiled-coil region" evidence="1">
    <location>
        <begin position="485"/>
        <end position="512"/>
    </location>
</feature>